<name>A0ABM7YTW5_9BURK</name>
<dbReference type="Pfam" id="PF04828">
    <property type="entry name" value="GFA"/>
    <property type="match status" value="1"/>
</dbReference>
<gene>
    <name evidence="6" type="ORF">CATMQ487_50820</name>
</gene>
<dbReference type="InterPro" id="IPR011057">
    <property type="entry name" value="Mss4-like_sf"/>
</dbReference>
<feature type="domain" description="CENP-V/GFA" evidence="5">
    <location>
        <begin position="36"/>
        <end position="149"/>
    </location>
</feature>
<keyword evidence="7" id="KW-1185">Reference proteome</keyword>
<evidence type="ECO:0000313" key="6">
    <source>
        <dbReference type="EMBL" id="BDI08112.1"/>
    </source>
</evidence>
<evidence type="ECO:0000256" key="2">
    <source>
        <dbReference type="ARBA" id="ARBA00022723"/>
    </source>
</evidence>
<dbReference type="Gene3D" id="3.90.1590.10">
    <property type="entry name" value="glutathione-dependent formaldehyde- activating enzyme (gfa)"/>
    <property type="match status" value="1"/>
</dbReference>
<organism evidence="6 7">
    <name type="scientific">Sphaerotilus microaerophilus</name>
    <dbReference type="NCBI Taxonomy" id="2914710"/>
    <lineage>
        <taxon>Bacteria</taxon>
        <taxon>Pseudomonadati</taxon>
        <taxon>Pseudomonadota</taxon>
        <taxon>Betaproteobacteria</taxon>
        <taxon>Burkholderiales</taxon>
        <taxon>Sphaerotilaceae</taxon>
        <taxon>Sphaerotilus</taxon>
    </lineage>
</organism>
<evidence type="ECO:0000256" key="4">
    <source>
        <dbReference type="ARBA" id="ARBA00023239"/>
    </source>
</evidence>
<evidence type="ECO:0000313" key="7">
    <source>
        <dbReference type="Proteomes" id="UP001057498"/>
    </source>
</evidence>
<dbReference type="Proteomes" id="UP001057498">
    <property type="component" value="Chromosome"/>
</dbReference>
<reference evidence="6" key="1">
    <citation type="submission" date="2022-04" db="EMBL/GenBank/DDBJ databases">
        <title>Whole genome sequence of Sphaerotilus sp. FB-5.</title>
        <authorList>
            <person name="Takeda M."/>
            <person name="Narihara S."/>
            <person name="Akimoto M."/>
            <person name="Akimoto R."/>
            <person name="Nishiyashiki S."/>
            <person name="Murakami T."/>
        </authorList>
    </citation>
    <scope>NUCLEOTIDE SEQUENCE</scope>
    <source>
        <strain evidence="6">FB-5</strain>
    </source>
</reference>
<dbReference type="SUPFAM" id="SSF51316">
    <property type="entry name" value="Mss4-like"/>
    <property type="match status" value="1"/>
</dbReference>
<dbReference type="InterPro" id="IPR006913">
    <property type="entry name" value="CENP-V/GFA"/>
</dbReference>
<evidence type="ECO:0000259" key="5">
    <source>
        <dbReference type="Pfam" id="PF04828"/>
    </source>
</evidence>
<protein>
    <recommendedName>
        <fullName evidence="5">CENP-V/GFA domain-containing protein</fullName>
    </recommendedName>
</protein>
<keyword evidence="3" id="KW-0862">Zinc</keyword>
<evidence type="ECO:0000256" key="1">
    <source>
        <dbReference type="ARBA" id="ARBA00005495"/>
    </source>
</evidence>
<comment type="similarity">
    <text evidence="1">Belongs to the Gfa family.</text>
</comment>
<dbReference type="PANTHER" id="PTHR33337:SF33">
    <property type="entry name" value="CENP-V_GFA DOMAIN-CONTAINING PROTEIN"/>
    <property type="match status" value="1"/>
</dbReference>
<dbReference type="EMBL" id="AP025730">
    <property type="protein sequence ID" value="BDI08112.1"/>
    <property type="molecule type" value="Genomic_DNA"/>
</dbReference>
<proteinExistence type="inferred from homology"/>
<evidence type="ECO:0000256" key="3">
    <source>
        <dbReference type="ARBA" id="ARBA00022833"/>
    </source>
</evidence>
<dbReference type="PANTHER" id="PTHR33337">
    <property type="entry name" value="GFA DOMAIN-CONTAINING PROTEIN"/>
    <property type="match status" value="1"/>
</dbReference>
<accession>A0ABM7YTW5</accession>
<keyword evidence="4" id="KW-0456">Lyase</keyword>
<keyword evidence="2" id="KW-0479">Metal-binding</keyword>
<sequence length="205" mass="22465">MAESPPLREPRMVHTAPVHPVNPAHQVTAAPPLFPLEGGCDCHLVRYRLQTPPLFVHCCHCRWCQRESGAAFALNAMIESDRVTSLAQAPALVDTPSASGLGQQIARCPTCHVAVWSHYAGAGPLVSFVRVGTLDEPDRLPPDIHIFTATKQPWVLLPPGVPAVPEYYEREAHWPAASLARRQMLLPRIEAWQAARRAGRGETDG</sequence>